<name>A0A1N6G1G6_9SPHN</name>
<dbReference type="STRING" id="1123272.SAMN02745824_2635"/>
<dbReference type="EMBL" id="FSQW01000002">
    <property type="protein sequence ID" value="SIO01354.1"/>
    <property type="molecule type" value="Genomic_DNA"/>
</dbReference>
<keyword evidence="2" id="KW-1185">Reference proteome</keyword>
<evidence type="ECO:0000313" key="1">
    <source>
        <dbReference type="EMBL" id="SIO01354.1"/>
    </source>
</evidence>
<evidence type="ECO:0000313" key="2">
    <source>
        <dbReference type="Proteomes" id="UP000185192"/>
    </source>
</evidence>
<dbReference type="Proteomes" id="UP000185192">
    <property type="component" value="Unassembled WGS sequence"/>
</dbReference>
<gene>
    <name evidence="1" type="ORF">SAMN02745824_2635</name>
</gene>
<proteinExistence type="predicted"/>
<accession>A0A1N6G1G6</accession>
<reference evidence="2" key="1">
    <citation type="submission" date="2016-11" db="EMBL/GenBank/DDBJ databases">
        <authorList>
            <person name="Varghese N."/>
            <person name="Submissions S."/>
        </authorList>
    </citation>
    <scope>NUCLEOTIDE SEQUENCE [LARGE SCALE GENOMIC DNA]</scope>
    <source>
        <strain evidence="2">DSM 22363</strain>
    </source>
</reference>
<organism evidence="1 2">
    <name type="scientific">Parasphingorhabdus marina DSM 22363</name>
    <dbReference type="NCBI Taxonomy" id="1123272"/>
    <lineage>
        <taxon>Bacteria</taxon>
        <taxon>Pseudomonadati</taxon>
        <taxon>Pseudomonadota</taxon>
        <taxon>Alphaproteobacteria</taxon>
        <taxon>Sphingomonadales</taxon>
        <taxon>Sphingomonadaceae</taxon>
        <taxon>Parasphingorhabdus</taxon>
    </lineage>
</organism>
<sequence length="157" mass="16944">MYIAKNAVSDDDTIANGARLQGLSSLLSYCMVPGPDGKPKLNLSSLDTEEMMQYTTFVPDGPMSDLAKCLVDSAPNEASAFIVAADRLAVSKYLAEKSFGAFPDDAFVKMVEASDGCGDLLNEPVKAVMLYTDINWFVRVVTKHDDIIAWHKQAGGS</sequence>
<dbReference type="AlphaFoldDB" id="A0A1N6G1G6"/>
<protein>
    <submittedName>
        <fullName evidence="1">Uncharacterized protein</fullName>
    </submittedName>
</protein>